<evidence type="ECO:0000313" key="2">
    <source>
        <dbReference type="EMBL" id="CAF9932448.1"/>
    </source>
</evidence>
<proteinExistence type="predicted"/>
<name>A0A8H3FWX1_9LECA</name>
<dbReference type="OrthoDB" id="10681578at2759"/>
<gene>
    <name evidence="2" type="ORF">ALECFALPRED_005293</name>
</gene>
<organism evidence="2 3">
    <name type="scientific">Alectoria fallacina</name>
    <dbReference type="NCBI Taxonomy" id="1903189"/>
    <lineage>
        <taxon>Eukaryota</taxon>
        <taxon>Fungi</taxon>
        <taxon>Dikarya</taxon>
        <taxon>Ascomycota</taxon>
        <taxon>Pezizomycotina</taxon>
        <taxon>Lecanoromycetes</taxon>
        <taxon>OSLEUM clade</taxon>
        <taxon>Lecanoromycetidae</taxon>
        <taxon>Lecanorales</taxon>
        <taxon>Lecanorineae</taxon>
        <taxon>Parmeliaceae</taxon>
        <taxon>Alectoria</taxon>
    </lineage>
</organism>
<evidence type="ECO:0000313" key="3">
    <source>
        <dbReference type="Proteomes" id="UP000664203"/>
    </source>
</evidence>
<reference evidence="2" key="1">
    <citation type="submission" date="2021-03" db="EMBL/GenBank/DDBJ databases">
        <authorList>
            <person name="Tagirdzhanova G."/>
        </authorList>
    </citation>
    <scope>NUCLEOTIDE SEQUENCE</scope>
</reference>
<feature type="region of interest" description="Disordered" evidence="1">
    <location>
        <begin position="408"/>
        <end position="480"/>
    </location>
</feature>
<dbReference type="Proteomes" id="UP000664203">
    <property type="component" value="Unassembled WGS sequence"/>
</dbReference>
<sequence>MFPGFPAGLVPPMQINGADAAIYNKHVKVAYNTTNAGLTSGRLYVNSQSLDDRTMETRSRARKSVLPIKKLGYVRISTSALASRPTEVVKTASSLPAIAASLRAPDAASNPPMAVQAQSSVQNPVALAPCVGQANATPSASTALPPSAARIIMIADPHPMSLTKPNKRTKYNLRSSIRPEIGMNPWIPADASIELVLGMNSGKYVLKHTGNEGNAARLEGNRDYHSHYKNHNKQASTAYLSAREIRHDSYTKTKWSTTTCAPLCRSNSTGSARLDPHRLTQHHSFSPQPDKRLIDHLQPPRTHTPHLNVPIWLYLNQHVAGRTLAELQKRVTHANTVWSRGNRDQRAEDDVHLATIGFAPVKKVDDVGTGLPDVLRTQGGVTETIVFTAAADLGRMLTVGTPAKAATTGISHAAGGPQTQTGTTESDTVDLGGAGPSTAALRAAPSSSAAAGASSTTRAAKAFERPNQETPVRLGPSAST</sequence>
<dbReference type="EMBL" id="CAJPDR010000329">
    <property type="protein sequence ID" value="CAF9932448.1"/>
    <property type="molecule type" value="Genomic_DNA"/>
</dbReference>
<protein>
    <submittedName>
        <fullName evidence="2">Uncharacterized protein</fullName>
    </submittedName>
</protein>
<feature type="compositionally biased region" description="Low complexity" evidence="1">
    <location>
        <begin position="437"/>
        <end position="460"/>
    </location>
</feature>
<keyword evidence="3" id="KW-1185">Reference proteome</keyword>
<evidence type="ECO:0000256" key="1">
    <source>
        <dbReference type="SAM" id="MobiDB-lite"/>
    </source>
</evidence>
<feature type="compositionally biased region" description="Low complexity" evidence="1">
    <location>
        <begin position="415"/>
        <end position="424"/>
    </location>
</feature>
<comment type="caution">
    <text evidence="2">The sequence shown here is derived from an EMBL/GenBank/DDBJ whole genome shotgun (WGS) entry which is preliminary data.</text>
</comment>
<dbReference type="AlphaFoldDB" id="A0A8H3FWX1"/>
<accession>A0A8H3FWX1</accession>